<reference evidence="1" key="1">
    <citation type="submission" date="2019-10" db="EMBL/GenBank/DDBJ databases">
        <title>The sequence and de novo assembly of the wild yak genome.</title>
        <authorList>
            <person name="Liu Y."/>
        </authorList>
    </citation>
    <scope>NUCLEOTIDE SEQUENCE [LARGE SCALE GENOMIC DNA]</scope>
    <source>
        <strain evidence="1">WY2019</strain>
    </source>
</reference>
<proteinExistence type="predicted"/>
<dbReference type="Proteomes" id="UP000322234">
    <property type="component" value="Unassembled WGS sequence"/>
</dbReference>
<protein>
    <submittedName>
        <fullName evidence="1">Uncharacterized protein</fullName>
    </submittedName>
</protein>
<evidence type="ECO:0000313" key="1">
    <source>
        <dbReference type="EMBL" id="MXQ87400.1"/>
    </source>
</evidence>
<keyword evidence="2" id="KW-1185">Reference proteome</keyword>
<sequence length="104" mass="11855">MFAERIKFKPLVLSFSNALKDLRDSSINQILTGKYQPDSGSRSTSMRLFYISEIMTGENLENCHRIAKQQSKKNKANTLHAVKILNDKINAKEVYQYRQGISGS</sequence>
<dbReference type="AlphaFoldDB" id="A0A6B0RBT4"/>
<name>A0A6B0RBT4_9CETA</name>
<organism evidence="1 2">
    <name type="scientific">Bos mutus</name>
    <name type="common">wild yak</name>
    <dbReference type="NCBI Taxonomy" id="72004"/>
    <lineage>
        <taxon>Eukaryota</taxon>
        <taxon>Metazoa</taxon>
        <taxon>Chordata</taxon>
        <taxon>Craniata</taxon>
        <taxon>Vertebrata</taxon>
        <taxon>Euteleostomi</taxon>
        <taxon>Mammalia</taxon>
        <taxon>Eutheria</taxon>
        <taxon>Laurasiatheria</taxon>
        <taxon>Artiodactyla</taxon>
        <taxon>Ruminantia</taxon>
        <taxon>Pecora</taxon>
        <taxon>Bovidae</taxon>
        <taxon>Bovinae</taxon>
        <taxon>Bos</taxon>
    </lineage>
</organism>
<gene>
    <name evidence="1" type="ORF">E5288_WYG001586</name>
</gene>
<dbReference type="EMBL" id="VBQZ03000037">
    <property type="protein sequence ID" value="MXQ87400.1"/>
    <property type="molecule type" value="Genomic_DNA"/>
</dbReference>
<accession>A0A6B0RBT4</accession>
<evidence type="ECO:0000313" key="2">
    <source>
        <dbReference type="Proteomes" id="UP000322234"/>
    </source>
</evidence>
<comment type="caution">
    <text evidence="1">The sequence shown here is derived from an EMBL/GenBank/DDBJ whole genome shotgun (WGS) entry which is preliminary data.</text>
</comment>